<keyword evidence="3 7" id="KW-0808">Transferase</keyword>
<evidence type="ECO:0000256" key="2">
    <source>
        <dbReference type="ARBA" id="ARBA00022676"/>
    </source>
</evidence>
<feature type="domain" description="Glycosyltransferase 2-like" evidence="5">
    <location>
        <begin position="68"/>
        <end position="112"/>
    </location>
</feature>
<evidence type="ECO:0000313" key="8">
    <source>
        <dbReference type="Proteomes" id="UP000564378"/>
    </source>
</evidence>
<evidence type="ECO:0000256" key="3">
    <source>
        <dbReference type="ARBA" id="ARBA00022679"/>
    </source>
</evidence>
<keyword evidence="4" id="KW-1133">Transmembrane helix</keyword>
<sequence>MNAPAADDWLVTTALWLAAIAFAIVSLRNIVAVIQLIVAVRAFRRRVKPARRPLQLWSRYADLSMAVSVIAPCFNEELFIVDSVKALLGLQYPNHEVIVVNDESTDNTLGVLIAEFGLKPIQREKLADLTPSEIFGIYGSTKFPNLIVVDKANGRKADAVNGGLQYATTPLICVIDADSIIEPDGLLRSTEPFMADDGSLVAVGGAIRVINDSPVRGGYVETVRLPKGWLPRFQLLEYLRAFLTARVAMAELNMLVLISGAFGIFRRSTLVEIGGYRHDSLAEDFEVVTRLHRHMREQNRPYRVEFIPEVVCWTEVPFDYAGIRNQRTRWQQGGMETLRSHRKMLFNPRYGRVGMVALPLVILEDIVGPPSELMGYLLIPLLFFTGLLSGTSAIAFFSITLLFGTALSLGTLALEETQLRRTPSARDLLIIGCAAALENFGYRQFLLYFRIRGIWKFFRKERGWAAVPRAGFTRD</sequence>
<evidence type="ECO:0000259" key="6">
    <source>
        <dbReference type="Pfam" id="PF13632"/>
    </source>
</evidence>
<keyword evidence="4" id="KW-0812">Transmembrane</keyword>
<feature type="domain" description="Glycosyltransferase 2-like" evidence="6">
    <location>
        <begin position="172"/>
        <end position="394"/>
    </location>
</feature>
<dbReference type="GO" id="GO:0016757">
    <property type="term" value="F:glycosyltransferase activity"/>
    <property type="evidence" value="ECO:0007669"/>
    <property type="project" value="UniProtKB-KW"/>
</dbReference>
<dbReference type="PANTHER" id="PTHR43630:SF1">
    <property type="entry name" value="POLY-BETA-1,6-N-ACETYL-D-GLUCOSAMINE SYNTHASE"/>
    <property type="match status" value="1"/>
</dbReference>
<dbReference type="AlphaFoldDB" id="A0A842I0D3"/>
<organism evidence="7 8">
    <name type="scientific">Parasphingopyxis marina</name>
    <dbReference type="NCBI Taxonomy" id="2761622"/>
    <lineage>
        <taxon>Bacteria</taxon>
        <taxon>Pseudomonadati</taxon>
        <taxon>Pseudomonadota</taxon>
        <taxon>Alphaproteobacteria</taxon>
        <taxon>Sphingomonadales</taxon>
        <taxon>Sphingomonadaceae</taxon>
        <taxon>Parasphingopyxis</taxon>
    </lineage>
</organism>
<feature type="transmembrane region" description="Helical" evidence="4">
    <location>
        <begin position="15"/>
        <end position="43"/>
    </location>
</feature>
<keyword evidence="8" id="KW-1185">Reference proteome</keyword>
<evidence type="ECO:0000256" key="4">
    <source>
        <dbReference type="SAM" id="Phobius"/>
    </source>
</evidence>
<feature type="transmembrane region" description="Helical" evidence="4">
    <location>
        <begin position="350"/>
        <end position="369"/>
    </location>
</feature>
<dbReference type="Pfam" id="PF00535">
    <property type="entry name" value="Glycos_transf_2"/>
    <property type="match status" value="1"/>
</dbReference>
<comment type="similarity">
    <text evidence="1">Belongs to the glycosyltransferase 2 family.</text>
</comment>
<reference evidence="7 8" key="1">
    <citation type="submission" date="2020-08" db="EMBL/GenBank/DDBJ databases">
        <title>Draft genome sequence of Parasphingopyxis sp. GrpM-11.</title>
        <authorList>
            <person name="Oh J."/>
            <person name="Roh D.-H."/>
        </authorList>
    </citation>
    <scope>NUCLEOTIDE SEQUENCE [LARGE SCALE GENOMIC DNA]</scope>
    <source>
        <strain evidence="7 8">GrpM-11</strain>
    </source>
</reference>
<evidence type="ECO:0000256" key="1">
    <source>
        <dbReference type="ARBA" id="ARBA00006739"/>
    </source>
</evidence>
<keyword evidence="4" id="KW-0472">Membrane</keyword>
<evidence type="ECO:0000259" key="5">
    <source>
        <dbReference type="Pfam" id="PF00535"/>
    </source>
</evidence>
<accession>A0A842I0D3</accession>
<dbReference type="PANTHER" id="PTHR43630">
    <property type="entry name" value="POLY-BETA-1,6-N-ACETYL-D-GLUCOSAMINE SYNTHASE"/>
    <property type="match status" value="1"/>
</dbReference>
<dbReference type="Pfam" id="PF13632">
    <property type="entry name" value="Glyco_trans_2_3"/>
    <property type="match status" value="1"/>
</dbReference>
<comment type="caution">
    <text evidence="7">The sequence shown here is derived from an EMBL/GenBank/DDBJ whole genome shotgun (WGS) entry which is preliminary data.</text>
</comment>
<dbReference type="Gene3D" id="3.90.550.10">
    <property type="entry name" value="Spore Coat Polysaccharide Biosynthesis Protein SpsA, Chain A"/>
    <property type="match status" value="1"/>
</dbReference>
<dbReference type="InterPro" id="IPR001173">
    <property type="entry name" value="Glyco_trans_2-like"/>
</dbReference>
<dbReference type="SUPFAM" id="SSF53448">
    <property type="entry name" value="Nucleotide-diphospho-sugar transferases"/>
    <property type="match status" value="1"/>
</dbReference>
<evidence type="ECO:0000313" key="7">
    <source>
        <dbReference type="EMBL" id="MBC2778131.1"/>
    </source>
</evidence>
<dbReference type="EMBL" id="JACJVJ010000002">
    <property type="protein sequence ID" value="MBC2778131.1"/>
    <property type="molecule type" value="Genomic_DNA"/>
</dbReference>
<proteinExistence type="inferred from homology"/>
<protein>
    <submittedName>
        <fullName evidence="7">Glycosyltransferase family 2 protein</fullName>
    </submittedName>
</protein>
<feature type="transmembrane region" description="Helical" evidence="4">
    <location>
        <begin position="381"/>
        <end position="414"/>
    </location>
</feature>
<dbReference type="Proteomes" id="UP000564378">
    <property type="component" value="Unassembled WGS sequence"/>
</dbReference>
<dbReference type="InterPro" id="IPR029044">
    <property type="entry name" value="Nucleotide-diphossugar_trans"/>
</dbReference>
<gene>
    <name evidence="7" type="ORF">H6P80_10940</name>
</gene>
<dbReference type="CDD" id="cd06423">
    <property type="entry name" value="CESA_like"/>
    <property type="match status" value="1"/>
</dbReference>
<dbReference type="RefSeq" id="WP_185801412.1">
    <property type="nucleotide sequence ID" value="NZ_JACJVJ010000002.1"/>
</dbReference>
<keyword evidence="2" id="KW-0328">Glycosyltransferase</keyword>
<name>A0A842I0D3_9SPHN</name>